<dbReference type="NCBIfam" id="TIGR04183">
    <property type="entry name" value="Por_Secre_tail"/>
    <property type="match status" value="1"/>
</dbReference>
<feature type="domain" description="DUF7619" evidence="5">
    <location>
        <begin position="667"/>
        <end position="800"/>
    </location>
</feature>
<dbReference type="InterPro" id="IPR032675">
    <property type="entry name" value="LRR_dom_sf"/>
</dbReference>
<dbReference type="PANTHER" id="PTHR47566:SF1">
    <property type="entry name" value="PROTEIN NUD1"/>
    <property type="match status" value="1"/>
</dbReference>
<dbReference type="EMBL" id="FZNY01000001">
    <property type="protein sequence ID" value="SNR41801.1"/>
    <property type="molecule type" value="Genomic_DNA"/>
</dbReference>
<keyword evidence="3" id="KW-0677">Repeat</keyword>
<dbReference type="InterPro" id="IPR055353">
    <property type="entry name" value="DUF7619"/>
</dbReference>
<evidence type="ECO:0000313" key="7">
    <source>
        <dbReference type="Proteomes" id="UP000198379"/>
    </source>
</evidence>
<evidence type="ECO:0000256" key="2">
    <source>
        <dbReference type="ARBA" id="ARBA00022729"/>
    </source>
</evidence>
<keyword evidence="7" id="KW-1185">Reference proteome</keyword>
<dbReference type="SUPFAM" id="SSF52058">
    <property type="entry name" value="L domain-like"/>
    <property type="match status" value="2"/>
</dbReference>
<feature type="domain" description="Secretion system C-terminal sorting" evidence="4">
    <location>
        <begin position="817"/>
        <end position="886"/>
    </location>
</feature>
<dbReference type="InterPro" id="IPR026444">
    <property type="entry name" value="Secre_tail"/>
</dbReference>
<proteinExistence type="predicted"/>
<gene>
    <name evidence="6" type="ORF">SAMN06265376_101712</name>
</gene>
<dbReference type="PANTHER" id="PTHR47566">
    <property type="match status" value="1"/>
</dbReference>
<accession>A0A238W5W8</accession>
<dbReference type="Pfam" id="PF18962">
    <property type="entry name" value="Por_Secre_tail"/>
    <property type="match status" value="1"/>
</dbReference>
<evidence type="ECO:0000313" key="6">
    <source>
        <dbReference type="EMBL" id="SNR41801.1"/>
    </source>
</evidence>
<dbReference type="AlphaFoldDB" id="A0A238W5W8"/>
<dbReference type="InterPro" id="IPR052574">
    <property type="entry name" value="CDIRP"/>
</dbReference>
<name>A0A238W5W8_9FLAO</name>
<protein>
    <submittedName>
        <fullName evidence="6">Conserved repeat domain-containing protein/Por secretion system C-terminal sorting domain-containing protein</fullName>
    </submittedName>
</protein>
<dbReference type="Pfam" id="PF24595">
    <property type="entry name" value="DUF7619"/>
    <property type="match status" value="1"/>
</dbReference>
<evidence type="ECO:0000256" key="1">
    <source>
        <dbReference type="ARBA" id="ARBA00022614"/>
    </source>
</evidence>
<reference evidence="6 7" key="1">
    <citation type="submission" date="2017-06" db="EMBL/GenBank/DDBJ databases">
        <authorList>
            <person name="Kim H.J."/>
            <person name="Triplett B.A."/>
        </authorList>
    </citation>
    <scope>NUCLEOTIDE SEQUENCE [LARGE SCALE GENOMIC DNA]</scope>
    <source>
        <strain evidence="6 7">DSM 25597</strain>
    </source>
</reference>
<keyword evidence="1" id="KW-0433">Leucine-rich repeat</keyword>
<evidence type="ECO:0000259" key="5">
    <source>
        <dbReference type="Pfam" id="PF24595"/>
    </source>
</evidence>
<dbReference type="Gene3D" id="3.80.10.10">
    <property type="entry name" value="Ribonuclease Inhibitor"/>
    <property type="match status" value="2"/>
</dbReference>
<organism evidence="6 7">
    <name type="scientific">Dokdonia pacifica</name>
    <dbReference type="NCBI Taxonomy" id="1627892"/>
    <lineage>
        <taxon>Bacteria</taxon>
        <taxon>Pseudomonadati</taxon>
        <taxon>Bacteroidota</taxon>
        <taxon>Flavobacteriia</taxon>
        <taxon>Flavobacteriales</taxon>
        <taxon>Flavobacteriaceae</taxon>
        <taxon>Dokdonia</taxon>
    </lineage>
</organism>
<dbReference type="Proteomes" id="UP000198379">
    <property type="component" value="Unassembled WGS sequence"/>
</dbReference>
<sequence length="888" mass="97727">MFIHQPIIMKKITLLLFVFIYGAIQAQIIDFPDENLKNALLNHNPTIDTNNNNEIEISEAANFNHEHLNLQFKGITDITGLENFTSIEKFIIGHNDITSADISVLPWAKDIGLNGNELTEIDISSNLALEVLTISNNDILDLDISNNIDLVIVRAGGNELTEIDLSSNLALEELYINNNDLSSIDISNNTNLLVLNTGGNNLTTLDTSNNLALESLNVFLTDISTLDLSLNNLKSIDISGALFTNFDDFNSQIELENIDVGSTQISILDTSIFPSLKYLATQFSDITELDLSQNLELWALYVGYSGMTTVDISNNLDLRSLIIWQGLTSIDVSQNLELRSIQLSNSNLTSLDLSNNNKLCYVTASNTDLEYINIKNGNNTNLDPDSPCSLDDSGGGIGGVKFRVDNNDNLAVICVDELDYALANFNVPDSATLLESCPGSLGDTNQLTGTISYDENNDGCDPNDQAISTMVHSTDGVTEFATIAELTGDFNIYVLEGVYDTQVLGLPNYFATDPIIHQNTFTGFGQTENIDYCITATTNLNDLSVTLIPTSEARPGFEANYQIIYTNIGTTTVSGSVDLTFDDALVNLELANPVPTNNNGNILSWDFTDLQPLTSRTIDITMLVEQPPTVVGDDILQYIAAISPNNDDQTPDDNTFELNQIVVNSYDPNDKTCLEGEEVLIEDADEYLHYLIRFQNTGTASAINVRVADQLDEKLDWTTLVIESLSHPGRTEIMNGRDISFIFDDINLPHEDADPEGSNGFISYKIKPKEDVVLGDTIENTAYIFFDFNPPIITNTTETTFVETLAIDDSAAITLEVYPNPTSDILYINSNEPLEKLTIYNSLGQSIKTKDLEGLNSQIDMSNLDRGIYFISLQAISGASEYKQIIKK</sequence>
<evidence type="ECO:0000256" key="3">
    <source>
        <dbReference type="ARBA" id="ARBA00022737"/>
    </source>
</evidence>
<dbReference type="GO" id="GO:0035591">
    <property type="term" value="F:signaling adaptor activity"/>
    <property type="evidence" value="ECO:0007669"/>
    <property type="project" value="TreeGrafter"/>
</dbReference>
<keyword evidence="2" id="KW-0732">Signal</keyword>
<evidence type="ECO:0000259" key="4">
    <source>
        <dbReference type="Pfam" id="PF18962"/>
    </source>
</evidence>